<dbReference type="Proteomes" id="UP000275663">
    <property type="component" value="Chromosome"/>
</dbReference>
<dbReference type="FunFam" id="3.40.50.10800:FF:000003">
    <property type="entry name" value="Quinolinate synthase A"/>
    <property type="match status" value="1"/>
</dbReference>
<evidence type="ECO:0000256" key="11">
    <source>
        <dbReference type="ARBA" id="ARBA00023014"/>
    </source>
</evidence>
<dbReference type="Gene3D" id="3.40.50.10800">
    <property type="entry name" value="NadA-like"/>
    <property type="match status" value="3"/>
</dbReference>
<evidence type="ECO:0000256" key="1">
    <source>
        <dbReference type="ARBA" id="ARBA00003791"/>
    </source>
</evidence>
<dbReference type="PANTHER" id="PTHR30573">
    <property type="entry name" value="QUINOLINATE SYNTHETASE A"/>
    <property type="match status" value="1"/>
</dbReference>
<feature type="binding site" evidence="14">
    <location>
        <position position="256"/>
    </location>
    <ligand>
        <name>iminosuccinate</name>
        <dbReference type="ChEBI" id="CHEBI:77875"/>
    </ligand>
</feature>
<dbReference type="NCBIfam" id="NF006877">
    <property type="entry name" value="PRK09375.1-1"/>
    <property type="match status" value="1"/>
</dbReference>
<evidence type="ECO:0000313" key="15">
    <source>
        <dbReference type="EMBL" id="AZP14629.1"/>
    </source>
</evidence>
<evidence type="ECO:0000256" key="14">
    <source>
        <dbReference type="HAMAP-Rule" id="MF_00567"/>
    </source>
</evidence>
<feature type="binding site" evidence="14">
    <location>
        <position position="81"/>
    </location>
    <ligand>
        <name>iminosuccinate</name>
        <dbReference type="ChEBI" id="CHEBI:77875"/>
    </ligand>
</feature>
<feature type="binding site" evidence="14">
    <location>
        <begin position="152"/>
        <end position="154"/>
    </location>
    <ligand>
        <name>iminosuccinate</name>
        <dbReference type="ChEBI" id="CHEBI:77875"/>
    </ligand>
</feature>
<feature type="binding site" evidence="14">
    <location>
        <position position="60"/>
    </location>
    <ligand>
        <name>iminosuccinate</name>
        <dbReference type="ChEBI" id="CHEBI:77875"/>
    </ligand>
</feature>
<keyword evidence="10 14" id="KW-0408">Iron</keyword>
<dbReference type="RefSeq" id="WP_126129986.1">
    <property type="nucleotide sequence ID" value="NZ_CP034464.1"/>
</dbReference>
<feature type="binding site" evidence="14">
    <location>
        <position position="126"/>
    </location>
    <ligand>
        <name>[4Fe-4S] cluster</name>
        <dbReference type="ChEBI" id="CHEBI:49883"/>
    </ligand>
</feature>
<dbReference type="OrthoDB" id="9801204at2"/>
<evidence type="ECO:0000256" key="2">
    <source>
        <dbReference type="ARBA" id="ARBA00004496"/>
    </source>
</evidence>
<feature type="binding site" evidence="14">
    <location>
        <position position="213"/>
    </location>
    <ligand>
        <name>[4Fe-4S] cluster</name>
        <dbReference type="ChEBI" id="CHEBI:49883"/>
    </ligand>
</feature>
<sequence>MQMEATKVIEFELPQMDVGSSCTAAAWARVPDAPSAAEKLRLKTRIKQLLHEKKAVLVAHYYVDAELQDLAEETGGCVSDSLEMARFGRDHAAQTLIVAGVKFMGETAKILSPEKTILMPDLDATCSLDLGCPSDEFAAFCDAHPDRTVVVYANTSAAVKARADWMVTSSIGLDIVAHLHAQGKKILWAPDKHLGGYIQQKTGADMLLWQGSCLVHDEFKGVELDLLKAEYPHAKILVHPESPAAVVALADMVGSTSQMIHAAMTMDAQEFIVATDNGILHKMQMAAPDKRFIVAPTAGNSATCKSCAHCPWMAMNGLANLLYALETGSGEIIVDPSVGKKAKLCIDRMLDFAAAKKANVRPSSDLAQEQKLFSGIGPA</sequence>
<keyword evidence="9 14" id="KW-0479">Metal-binding</keyword>
<dbReference type="GO" id="GO:0005829">
    <property type="term" value="C:cytosol"/>
    <property type="evidence" value="ECO:0007669"/>
    <property type="project" value="TreeGrafter"/>
</dbReference>
<dbReference type="KEGG" id="upv:EJN92_16320"/>
<comment type="catalytic activity">
    <reaction evidence="12">
        <text>iminosuccinate + dihydroxyacetone phosphate = quinolinate + phosphate + 2 H2O + H(+)</text>
        <dbReference type="Rhea" id="RHEA:25888"/>
        <dbReference type="ChEBI" id="CHEBI:15377"/>
        <dbReference type="ChEBI" id="CHEBI:15378"/>
        <dbReference type="ChEBI" id="CHEBI:29959"/>
        <dbReference type="ChEBI" id="CHEBI:43474"/>
        <dbReference type="ChEBI" id="CHEBI:57642"/>
        <dbReference type="ChEBI" id="CHEBI:77875"/>
        <dbReference type="EC" id="2.5.1.72"/>
    </reaction>
    <physiologicalReaction direction="left-to-right" evidence="12">
        <dbReference type="Rhea" id="RHEA:25889"/>
    </physiologicalReaction>
</comment>
<evidence type="ECO:0000313" key="16">
    <source>
        <dbReference type="Proteomes" id="UP000275663"/>
    </source>
</evidence>
<gene>
    <name evidence="14 15" type="primary">nadA</name>
    <name evidence="15" type="ORF">EJN92_16320</name>
</gene>
<dbReference type="Pfam" id="PF02445">
    <property type="entry name" value="NadA"/>
    <property type="match status" value="1"/>
</dbReference>
<evidence type="ECO:0000256" key="4">
    <source>
        <dbReference type="ARBA" id="ARBA00012669"/>
    </source>
</evidence>
<comment type="cofactor">
    <cofactor evidence="14">
        <name>[4Fe-4S] cluster</name>
        <dbReference type="ChEBI" id="CHEBI:49883"/>
    </cofactor>
    <text evidence="14">Binds 1 [4Fe-4S] cluster per subunit.</text>
</comment>
<evidence type="ECO:0000256" key="7">
    <source>
        <dbReference type="ARBA" id="ARBA00022642"/>
    </source>
</evidence>
<evidence type="ECO:0000256" key="10">
    <source>
        <dbReference type="ARBA" id="ARBA00023004"/>
    </source>
</evidence>
<evidence type="ECO:0000256" key="12">
    <source>
        <dbReference type="ARBA" id="ARBA00050125"/>
    </source>
</evidence>
<keyword evidence="16" id="KW-1185">Reference proteome</keyword>
<comment type="subcellular location">
    <subcellularLocation>
        <location evidence="2 14">Cytoplasm</location>
    </subcellularLocation>
</comment>
<dbReference type="PANTHER" id="PTHR30573:SF0">
    <property type="entry name" value="QUINOLINATE SYNTHASE, CHLOROPLASTIC"/>
    <property type="match status" value="1"/>
</dbReference>
<dbReference type="NCBIfam" id="TIGR00550">
    <property type="entry name" value="nadA"/>
    <property type="match status" value="1"/>
</dbReference>
<dbReference type="GO" id="GO:0034628">
    <property type="term" value="P:'de novo' NAD+ biosynthetic process from L-aspartate"/>
    <property type="evidence" value="ECO:0007669"/>
    <property type="project" value="TreeGrafter"/>
</dbReference>
<feature type="binding site" evidence="14">
    <location>
        <begin position="239"/>
        <end position="241"/>
    </location>
    <ligand>
        <name>iminosuccinate</name>
        <dbReference type="ChEBI" id="CHEBI:77875"/>
    </ligand>
</feature>
<protein>
    <recommendedName>
        <fullName evidence="13 14">Quinolinate synthase</fullName>
        <ecNumber evidence="4 14">2.5.1.72</ecNumber>
    </recommendedName>
</protein>
<dbReference type="EMBL" id="CP034464">
    <property type="protein sequence ID" value="AZP14629.1"/>
    <property type="molecule type" value="Genomic_DNA"/>
</dbReference>
<dbReference type="GO" id="GO:0051539">
    <property type="term" value="F:4 iron, 4 sulfur cluster binding"/>
    <property type="evidence" value="ECO:0007669"/>
    <property type="project" value="UniProtKB-KW"/>
</dbReference>
<dbReference type="InterPro" id="IPR023513">
    <property type="entry name" value="Quinolinate_synth_A_type1"/>
</dbReference>
<reference evidence="15 16" key="1">
    <citation type="journal article" date="2011" name="Int. J. Syst. Evol. Microbiol.">
        <title>Description of Undibacterium oligocarboniphilum sp. nov., isolated from purified water, and Undibacterium pigrum strain CCUG 49012 as the type strain of Undibacterium parvum sp. nov., and emended descriptions of the genus Undibacterium and the species Undibacterium pigrum.</title>
        <authorList>
            <person name="Eder W."/>
            <person name="Wanner G."/>
            <person name="Ludwig W."/>
            <person name="Busse H.J."/>
            <person name="Ziemke-Kageler F."/>
            <person name="Lang E."/>
        </authorList>
    </citation>
    <scope>NUCLEOTIDE SEQUENCE [LARGE SCALE GENOMIC DNA]</scope>
    <source>
        <strain evidence="15 16">DSM 23061</strain>
    </source>
</reference>
<keyword evidence="6 14" id="KW-0963">Cytoplasm</keyword>
<evidence type="ECO:0000256" key="5">
    <source>
        <dbReference type="ARBA" id="ARBA00022485"/>
    </source>
</evidence>
<name>A0A3Q9BVJ8_9BURK</name>
<organism evidence="15 16">
    <name type="scientific">Undibacterium parvum</name>
    <dbReference type="NCBI Taxonomy" id="401471"/>
    <lineage>
        <taxon>Bacteria</taxon>
        <taxon>Pseudomonadati</taxon>
        <taxon>Pseudomonadota</taxon>
        <taxon>Betaproteobacteria</taxon>
        <taxon>Burkholderiales</taxon>
        <taxon>Oxalobacteraceae</taxon>
        <taxon>Undibacterium</taxon>
    </lineage>
</organism>
<evidence type="ECO:0000256" key="8">
    <source>
        <dbReference type="ARBA" id="ARBA00022679"/>
    </source>
</evidence>
<keyword evidence="7 14" id="KW-0662">Pyridine nucleotide biosynthesis</keyword>
<dbReference type="AlphaFoldDB" id="A0A3Q9BVJ8"/>
<keyword evidence="5 14" id="KW-0004">4Fe-4S</keyword>
<feature type="binding site" evidence="14">
    <location>
        <position position="310"/>
    </location>
    <ligand>
        <name>[4Fe-4S] cluster</name>
        <dbReference type="ChEBI" id="CHEBI:49883"/>
    </ligand>
</feature>
<evidence type="ECO:0000256" key="6">
    <source>
        <dbReference type="ARBA" id="ARBA00022490"/>
    </source>
</evidence>
<evidence type="ECO:0000256" key="9">
    <source>
        <dbReference type="ARBA" id="ARBA00022723"/>
    </source>
</evidence>
<dbReference type="UniPathway" id="UPA00253">
    <property type="reaction ID" value="UER00327"/>
</dbReference>
<dbReference type="SUPFAM" id="SSF142754">
    <property type="entry name" value="NadA-like"/>
    <property type="match status" value="1"/>
</dbReference>
<dbReference type="InterPro" id="IPR036094">
    <property type="entry name" value="NadA_sf"/>
</dbReference>
<dbReference type="HAMAP" id="MF_00567">
    <property type="entry name" value="NadA_type1"/>
    <property type="match status" value="1"/>
</dbReference>
<dbReference type="GO" id="GO:0008987">
    <property type="term" value="F:quinolinate synthetase A activity"/>
    <property type="evidence" value="ECO:0007669"/>
    <property type="project" value="UniProtKB-UniRule"/>
</dbReference>
<dbReference type="FunFam" id="3.40.50.10800:FF:000001">
    <property type="entry name" value="Quinolinate synthase A"/>
    <property type="match status" value="1"/>
</dbReference>
<dbReference type="NCBIfam" id="NF006878">
    <property type="entry name" value="PRK09375.1-2"/>
    <property type="match status" value="1"/>
</dbReference>
<comment type="similarity">
    <text evidence="14">Belongs to the quinolinate synthase family. Type 1 subfamily.</text>
</comment>
<proteinExistence type="inferred from homology"/>
<dbReference type="EC" id="2.5.1.72" evidence="4 14"/>
<feature type="binding site" evidence="14">
    <location>
        <position position="169"/>
    </location>
    <ligand>
        <name>iminosuccinate</name>
        <dbReference type="ChEBI" id="CHEBI:77875"/>
    </ligand>
</feature>
<dbReference type="GO" id="GO:0046872">
    <property type="term" value="F:metal ion binding"/>
    <property type="evidence" value="ECO:0007669"/>
    <property type="project" value="UniProtKB-KW"/>
</dbReference>
<keyword evidence="11 14" id="KW-0411">Iron-sulfur</keyword>
<evidence type="ECO:0000256" key="13">
    <source>
        <dbReference type="ARBA" id="ARBA00073059"/>
    </source>
</evidence>
<accession>A0A3Q9BVJ8</accession>
<keyword evidence="8 14" id="KW-0808">Transferase</keyword>
<dbReference type="InterPro" id="IPR003473">
    <property type="entry name" value="NadA"/>
</dbReference>
<evidence type="ECO:0000256" key="3">
    <source>
        <dbReference type="ARBA" id="ARBA00005065"/>
    </source>
</evidence>
<comment type="pathway">
    <text evidence="3 14">Cofactor biosynthesis; NAD(+) biosynthesis; quinolinate from iminoaspartate: step 1/1.</text>
</comment>
<comment type="function">
    <text evidence="1 14">Catalyzes the condensation of iminoaspartate with dihydroxyacetone phosphate to form quinolinate.</text>
</comment>